<dbReference type="Proteomes" id="UP000233534">
    <property type="component" value="Chromosome"/>
</dbReference>
<dbReference type="InterPro" id="IPR012854">
    <property type="entry name" value="Cu_amine_oxidase-like_N"/>
</dbReference>
<protein>
    <recommendedName>
        <fullName evidence="1">Copper amine oxidase-like N-terminal domain-containing protein</fullName>
    </recommendedName>
</protein>
<dbReference type="KEGG" id="hsc:HVS_10195"/>
<evidence type="ECO:0000313" key="2">
    <source>
        <dbReference type="EMBL" id="AUG57936.1"/>
    </source>
</evidence>
<dbReference type="RefSeq" id="WP_101301883.1">
    <property type="nucleotide sequence ID" value="NZ_CP025197.1"/>
</dbReference>
<evidence type="ECO:0000259" key="1">
    <source>
        <dbReference type="Pfam" id="PF07833"/>
    </source>
</evidence>
<dbReference type="SUPFAM" id="SSF55383">
    <property type="entry name" value="Copper amine oxidase, domain N"/>
    <property type="match status" value="2"/>
</dbReference>
<dbReference type="Pfam" id="PF07833">
    <property type="entry name" value="Cu_amine_oxidN1"/>
    <property type="match status" value="1"/>
</dbReference>
<accession>A0A2K9E8M7</accession>
<sequence length="728" mass="83432">MYKSHFLKFTSVFFIIAAFVTILYTNSVNVYASDSDGIVTTDFVDLEFTIGRVDYRSKTAVKKMEIAPFIENGRTLVPFRTIFEELGFNVNWNGTTKSITATRQGTTINLQINNPNASVNGKTVVLDVAPTIQKDRTLVPLRFVAENSGAFVDWNAENKTITINRIGIFDTGTILFYDQKGRNRQVYVYDGKTIATIPLHGKEIKNTITYNGGLLITLFDADNDTNNLVTFRNGKFQTLINNFEIRNQVEFNDNLILHGYDRNQKKDTLYRFDGKDIYKIADNFAMGNYVVFKDQLIVNRYTDTRQYSLVVFEKGSWNPKLLEDKHILQDSMIDDDILFMSCTLSEGAGKPFLSYDGKVLRDLTKDLPKDLRAELEIDLEKTTHFVDDSGVNNIITVAKRRGREHLVVLKNSKSNPSRYDLYDLFVPASVSNAGIVRVLDVETYNGLIYLAISDTRSIVTSTGFYTTGLPENIREDNTLTGSRYLVLRNVKTVYSNCNFFGFFREEDKFVIHVQDNTSRDYKLYILDKNKESVIHDVIRIHSTKTIDNRMFLAVEDIDRITGKNRHALILYDANISSANARVRNLVLGMQKNVWDQLDHSLVISGTEADINRSKVYLYSDEFKELLSNFQVSYWNKINNKVFTSGRDSDTNTVSFYCINSRNSKLLKNNFSAENVIKAKGDYYIVYGRNQTPNSPYSNRNILYIYNERTNTFVDIVVDLQLTDLIFIK</sequence>
<keyword evidence="3" id="KW-1185">Reference proteome</keyword>
<organism evidence="2 3">
    <name type="scientific">Acetivibrio saccincola</name>
    <dbReference type="NCBI Taxonomy" id="1677857"/>
    <lineage>
        <taxon>Bacteria</taxon>
        <taxon>Bacillati</taxon>
        <taxon>Bacillota</taxon>
        <taxon>Clostridia</taxon>
        <taxon>Eubacteriales</taxon>
        <taxon>Oscillospiraceae</taxon>
        <taxon>Acetivibrio</taxon>
    </lineage>
</organism>
<reference evidence="2 3" key="1">
    <citation type="submission" date="2017-12" db="EMBL/GenBank/DDBJ databases">
        <title>Complete genome sequence of Herbivorax saccincola GGR1, a novel Cellulosome-producing hydrolytic bacterium in a thermophilic biogas plant, established by Illumina and Nanopore MinION sequencing.</title>
        <authorList>
            <person name="Pechtl A."/>
            <person name="Ruckert C."/>
            <person name="Koeck D.E."/>
            <person name="Maus I."/>
            <person name="Winkler A."/>
            <person name="Kalinowski J."/>
            <person name="Puhler A."/>
            <person name="Schwarz W.W."/>
            <person name="Zverlov V.V."/>
            <person name="Schluter A."/>
            <person name="Liebl W."/>
        </authorList>
    </citation>
    <scope>NUCLEOTIDE SEQUENCE [LARGE SCALE GENOMIC DNA]</scope>
    <source>
        <strain evidence="3">SR1</strain>
    </source>
</reference>
<name>A0A2K9E8M7_9FIRM</name>
<dbReference type="AlphaFoldDB" id="A0A2K9E8M7"/>
<proteinExistence type="predicted"/>
<dbReference type="InterPro" id="IPR036582">
    <property type="entry name" value="Mao_N_sf"/>
</dbReference>
<dbReference type="EMBL" id="CP025197">
    <property type="protein sequence ID" value="AUG57936.1"/>
    <property type="molecule type" value="Genomic_DNA"/>
</dbReference>
<evidence type="ECO:0000313" key="3">
    <source>
        <dbReference type="Proteomes" id="UP000233534"/>
    </source>
</evidence>
<feature type="domain" description="Copper amine oxidase-like N-terminal" evidence="1">
    <location>
        <begin position="62"/>
        <end position="163"/>
    </location>
</feature>
<gene>
    <name evidence="2" type="ORF">HVS_10195</name>
</gene>
<dbReference type="Gene3D" id="3.30.457.10">
    <property type="entry name" value="Copper amine oxidase-like, N-terminal domain"/>
    <property type="match status" value="1"/>
</dbReference>